<accession>A0ABV8PKT8</accession>
<dbReference type="EMBL" id="JBHSCL010000004">
    <property type="protein sequence ID" value="MFC4220627.1"/>
    <property type="molecule type" value="Genomic_DNA"/>
</dbReference>
<keyword evidence="1" id="KW-0472">Membrane</keyword>
<evidence type="ECO:0000313" key="3">
    <source>
        <dbReference type="Proteomes" id="UP001595841"/>
    </source>
</evidence>
<proteinExistence type="predicted"/>
<comment type="caution">
    <text evidence="2">The sequence shown here is derived from an EMBL/GenBank/DDBJ whole genome shotgun (WGS) entry which is preliminary data.</text>
</comment>
<evidence type="ECO:0000256" key="1">
    <source>
        <dbReference type="SAM" id="Phobius"/>
    </source>
</evidence>
<feature type="transmembrane region" description="Helical" evidence="1">
    <location>
        <begin position="36"/>
        <end position="59"/>
    </location>
</feature>
<gene>
    <name evidence="2" type="ORF">ACFOWS_10805</name>
</gene>
<name>A0ABV8PKT8_9FLAO</name>
<protein>
    <submittedName>
        <fullName evidence="2">Uncharacterized protein</fullName>
    </submittedName>
</protein>
<keyword evidence="1" id="KW-1133">Transmembrane helix</keyword>
<organism evidence="2 3">
    <name type="scientific">Flagellimonas marina</name>
    <dbReference type="NCBI Taxonomy" id="1775168"/>
    <lineage>
        <taxon>Bacteria</taxon>
        <taxon>Pseudomonadati</taxon>
        <taxon>Bacteroidota</taxon>
        <taxon>Flavobacteriia</taxon>
        <taxon>Flavobacteriales</taxon>
        <taxon>Flavobacteriaceae</taxon>
        <taxon>Flagellimonas</taxon>
    </lineage>
</organism>
<sequence>MKEKDHKQPQEDLELVKEKEDSKRNYIFRKSKITKIGFLIILVILILIIVGIVLSGLYFETSMDAL</sequence>
<dbReference type="Proteomes" id="UP001595841">
    <property type="component" value="Unassembled WGS sequence"/>
</dbReference>
<evidence type="ECO:0000313" key="2">
    <source>
        <dbReference type="EMBL" id="MFC4220627.1"/>
    </source>
</evidence>
<reference evidence="3" key="1">
    <citation type="journal article" date="2019" name="Int. J. Syst. Evol. Microbiol.">
        <title>The Global Catalogue of Microorganisms (GCM) 10K type strain sequencing project: providing services to taxonomists for standard genome sequencing and annotation.</title>
        <authorList>
            <consortium name="The Broad Institute Genomics Platform"/>
            <consortium name="The Broad Institute Genome Sequencing Center for Infectious Disease"/>
            <person name="Wu L."/>
            <person name="Ma J."/>
        </authorList>
    </citation>
    <scope>NUCLEOTIDE SEQUENCE [LARGE SCALE GENOMIC DNA]</scope>
    <source>
        <strain evidence="3">CGMCC 1.15774</strain>
    </source>
</reference>
<keyword evidence="3" id="KW-1185">Reference proteome</keyword>
<keyword evidence="1" id="KW-0812">Transmembrane</keyword>